<feature type="compositionally biased region" description="Low complexity" evidence="1">
    <location>
        <begin position="81"/>
        <end position="90"/>
    </location>
</feature>
<gene>
    <name evidence="2" type="ORF">EIP91_008021</name>
</gene>
<dbReference type="Proteomes" id="UP000292702">
    <property type="component" value="Unassembled WGS sequence"/>
</dbReference>
<accession>A0A4R0R3I3</accession>
<feature type="region of interest" description="Disordered" evidence="1">
    <location>
        <begin position="216"/>
        <end position="254"/>
    </location>
</feature>
<proteinExistence type="predicted"/>
<evidence type="ECO:0000256" key="1">
    <source>
        <dbReference type="SAM" id="MobiDB-lite"/>
    </source>
</evidence>
<feature type="compositionally biased region" description="Low complexity" evidence="1">
    <location>
        <begin position="41"/>
        <end position="58"/>
    </location>
</feature>
<feature type="region of interest" description="Disordered" evidence="1">
    <location>
        <begin position="1"/>
        <end position="157"/>
    </location>
</feature>
<comment type="caution">
    <text evidence="2">The sequence shown here is derived from an EMBL/GenBank/DDBJ whole genome shotgun (WGS) entry which is preliminary data.</text>
</comment>
<keyword evidence="3" id="KW-1185">Reference proteome</keyword>
<feature type="compositionally biased region" description="Low complexity" evidence="1">
    <location>
        <begin position="1"/>
        <end position="19"/>
    </location>
</feature>
<protein>
    <submittedName>
        <fullName evidence="2">Uncharacterized protein</fullName>
    </submittedName>
</protein>
<reference evidence="2 3" key="1">
    <citation type="submission" date="2018-11" db="EMBL/GenBank/DDBJ databases">
        <title>Genome assembly of Steccherinum ochraceum LE-BIN_3174, the white-rot fungus of the Steccherinaceae family (The Residual Polyporoid clade, Polyporales, Basidiomycota).</title>
        <authorList>
            <person name="Fedorova T.V."/>
            <person name="Glazunova O.A."/>
            <person name="Landesman E.O."/>
            <person name="Moiseenko K.V."/>
            <person name="Psurtseva N.V."/>
            <person name="Savinova O.S."/>
            <person name="Shakhova N.V."/>
            <person name="Tyazhelova T.V."/>
            <person name="Vasina D.V."/>
        </authorList>
    </citation>
    <scope>NUCLEOTIDE SEQUENCE [LARGE SCALE GENOMIC DNA]</scope>
    <source>
        <strain evidence="2 3">LE-BIN_3174</strain>
    </source>
</reference>
<dbReference type="EMBL" id="RWJN01000437">
    <property type="protein sequence ID" value="TCD61712.1"/>
    <property type="molecule type" value="Genomic_DNA"/>
</dbReference>
<feature type="compositionally biased region" description="Low complexity" evidence="1">
    <location>
        <begin position="113"/>
        <end position="149"/>
    </location>
</feature>
<evidence type="ECO:0000313" key="3">
    <source>
        <dbReference type="Proteomes" id="UP000292702"/>
    </source>
</evidence>
<dbReference type="AlphaFoldDB" id="A0A4R0R3I3"/>
<evidence type="ECO:0000313" key="2">
    <source>
        <dbReference type="EMBL" id="TCD61712.1"/>
    </source>
</evidence>
<name>A0A4R0R3I3_9APHY</name>
<feature type="compositionally biased region" description="Polar residues" evidence="1">
    <location>
        <begin position="219"/>
        <end position="238"/>
    </location>
</feature>
<sequence>MSPRKSQTTQQSADASSPSGRRRVRIPEDELFCTTRSKTRAAAQNASATPPATTTANSMGPPSISVGFPRAGSLPPQTMNRPSSSGSRSPSVDHSAVRPLAVNETSSARGLLPSASRSSVTPSTVVDPSSARGFLPSASRSSISRAPSAEPGPVNGPLTEAEAWRLATRPMRKQAYETAVEAATQSGAVDPQSLMRFPSWINPSNNLAPLNPPMAPGTRGQQHPGQISPCSILASSGLASPRPTHPSDVAARPNIANADEEDRLAFQEFIKRL</sequence>
<organism evidence="2 3">
    <name type="scientific">Steccherinum ochraceum</name>
    <dbReference type="NCBI Taxonomy" id="92696"/>
    <lineage>
        <taxon>Eukaryota</taxon>
        <taxon>Fungi</taxon>
        <taxon>Dikarya</taxon>
        <taxon>Basidiomycota</taxon>
        <taxon>Agaricomycotina</taxon>
        <taxon>Agaricomycetes</taxon>
        <taxon>Polyporales</taxon>
        <taxon>Steccherinaceae</taxon>
        <taxon>Steccherinum</taxon>
    </lineage>
</organism>